<dbReference type="AlphaFoldDB" id="B0DR00"/>
<dbReference type="OrthoDB" id="3070594at2759"/>
<protein>
    <submittedName>
        <fullName evidence="1">Predicted protein</fullName>
    </submittedName>
</protein>
<dbReference type="HOGENOM" id="CLU_1289125_0_0_1"/>
<keyword evidence="2" id="KW-1185">Reference proteome</keyword>
<evidence type="ECO:0000313" key="1">
    <source>
        <dbReference type="EMBL" id="EDR02977.1"/>
    </source>
</evidence>
<dbReference type="EMBL" id="DS547127">
    <property type="protein sequence ID" value="EDR02977.1"/>
    <property type="molecule type" value="Genomic_DNA"/>
</dbReference>
<evidence type="ECO:0000313" key="2">
    <source>
        <dbReference type="Proteomes" id="UP000001194"/>
    </source>
</evidence>
<gene>
    <name evidence="1" type="ORF">LACBIDRAFT_331906</name>
</gene>
<dbReference type="GeneID" id="6081976"/>
<dbReference type="KEGG" id="lbc:LACBIDRAFT_331906"/>
<name>B0DR00_LACBS</name>
<proteinExistence type="predicted"/>
<dbReference type="RefSeq" id="XP_001886400.1">
    <property type="nucleotide sequence ID" value="XM_001886365.1"/>
</dbReference>
<reference evidence="1 2" key="1">
    <citation type="journal article" date="2008" name="Nature">
        <title>The genome of Laccaria bicolor provides insights into mycorrhizal symbiosis.</title>
        <authorList>
            <person name="Martin F."/>
            <person name="Aerts A."/>
            <person name="Ahren D."/>
            <person name="Brun A."/>
            <person name="Danchin E.G.J."/>
            <person name="Duchaussoy F."/>
            <person name="Gibon J."/>
            <person name="Kohler A."/>
            <person name="Lindquist E."/>
            <person name="Pereda V."/>
            <person name="Salamov A."/>
            <person name="Shapiro H.J."/>
            <person name="Wuyts J."/>
            <person name="Blaudez D."/>
            <person name="Buee M."/>
            <person name="Brokstein P."/>
            <person name="Canbaeck B."/>
            <person name="Cohen D."/>
            <person name="Courty P.E."/>
            <person name="Coutinho P.M."/>
            <person name="Delaruelle C."/>
            <person name="Detter J.C."/>
            <person name="Deveau A."/>
            <person name="DiFazio S."/>
            <person name="Duplessis S."/>
            <person name="Fraissinet-Tachet L."/>
            <person name="Lucic E."/>
            <person name="Frey-Klett P."/>
            <person name="Fourrey C."/>
            <person name="Feussner I."/>
            <person name="Gay G."/>
            <person name="Grimwood J."/>
            <person name="Hoegger P.J."/>
            <person name="Jain P."/>
            <person name="Kilaru S."/>
            <person name="Labbe J."/>
            <person name="Lin Y.C."/>
            <person name="Legue V."/>
            <person name="Le Tacon F."/>
            <person name="Marmeisse R."/>
            <person name="Melayah D."/>
            <person name="Montanini B."/>
            <person name="Muratet M."/>
            <person name="Nehls U."/>
            <person name="Niculita-Hirzel H."/>
            <person name="Oudot-Le Secq M.P."/>
            <person name="Peter M."/>
            <person name="Quesneville H."/>
            <person name="Rajashekar B."/>
            <person name="Reich M."/>
            <person name="Rouhier N."/>
            <person name="Schmutz J."/>
            <person name="Yin T."/>
            <person name="Chalot M."/>
            <person name="Henrissat B."/>
            <person name="Kuees U."/>
            <person name="Lucas S."/>
            <person name="Van de Peer Y."/>
            <person name="Podila G.K."/>
            <person name="Polle A."/>
            <person name="Pukkila P.J."/>
            <person name="Richardson P.M."/>
            <person name="Rouze P."/>
            <person name="Sanders I.R."/>
            <person name="Stajich J.E."/>
            <person name="Tunlid A."/>
            <person name="Tuskan G."/>
            <person name="Grigoriev I.V."/>
        </authorList>
    </citation>
    <scope>NUCLEOTIDE SEQUENCE [LARGE SCALE GENOMIC DNA]</scope>
    <source>
        <strain evidence="2">S238N-H82 / ATCC MYA-4686</strain>
    </source>
</reference>
<sequence length="214" mass="23606">MIAEGDLTIGVHGLLSSHIIVQRWASVLPVFQAGYAPYLSLDQMQKKKKGRPQSPQQDAMEEEDKAITDPYTNDVNDMSSVSPNANPVLDPFAGIVFCLEHYFSALGQCSDWTASAMPESESMPTAFQHIKLIWLVVWPLALKLVGSTHIISNDAGLVFKYSNCYISDYDVELARLKHLIESLITTAGDNLHALLPSGLAFEKLHISCPAFMII</sequence>
<dbReference type="InParanoid" id="B0DR00"/>
<dbReference type="Proteomes" id="UP000001194">
    <property type="component" value="Unassembled WGS sequence"/>
</dbReference>
<accession>B0DR00</accession>
<organism evidence="2">
    <name type="scientific">Laccaria bicolor (strain S238N-H82 / ATCC MYA-4686)</name>
    <name type="common">Bicoloured deceiver</name>
    <name type="synonym">Laccaria laccata var. bicolor</name>
    <dbReference type="NCBI Taxonomy" id="486041"/>
    <lineage>
        <taxon>Eukaryota</taxon>
        <taxon>Fungi</taxon>
        <taxon>Dikarya</taxon>
        <taxon>Basidiomycota</taxon>
        <taxon>Agaricomycotina</taxon>
        <taxon>Agaricomycetes</taxon>
        <taxon>Agaricomycetidae</taxon>
        <taxon>Agaricales</taxon>
        <taxon>Agaricineae</taxon>
        <taxon>Hydnangiaceae</taxon>
        <taxon>Laccaria</taxon>
    </lineage>
</organism>